<proteinExistence type="predicted"/>
<dbReference type="PANTHER" id="PTHR14969:SF62">
    <property type="entry name" value="DECAPRENYLPHOSPHORYL-5-PHOSPHORIBOSE PHOSPHATASE RV3807C-RELATED"/>
    <property type="match status" value="1"/>
</dbReference>
<evidence type="ECO:0000313" key="9">
    <source>
        <dbReference type="EMBL" id="TQM27383.1"/>
    </source>
</evidence>
<keyword evidence="10" id="KW-1185">Reference proteome</keyword>
<dbReference type="Gene3D" id="1.20.144.10">
    <property type="entry name" value="Phosphatidic acid phosphatase type 2/haloperoxidase"/>
    <property type="match status" value="2"/>
</dbReference>
<protein>
    <submittedName>
        <fullName evidence="9">Undecaprenyl-diphosphatase</fullName>
    </submittedName>
</protein>
<dbReference type="OrthoDB" id="9789113at2"/>
<comment type="subcellular location">
    <subcellularLocation>
        <location evidence="1">Cell membrane</location>
        <topology evidence="1">Multi-pass membrane protein</topology>
    </subcellularLocation>
</comment>
<dbReference type="AlphaFoldDB" id="A0A543F0N1"/>
<dbReference type="RefSeq" id="WP_141893749.1">
    <property type="nucleotide sequence ID" value="NZ_BAABLH010000004.1"/>
</dbReference>
<feature type="transmembrane region" description="Helical" evidence="7">
    <location>
        <begin position="32"/>
        <end position="57"/>
    </location>
</feature>
<evidence type="ECO:0000256" key="1">
    <source>
        <dbReference type="ARBA" id="ARBA00004651"/>
    </source>
</evidence>
<accession>A0A543F0N1</accession>
<dbReference type="GO" id="GO:0005886">
    <property type="term" value="C:plasma membrane"/>
    <property type="evidence" value="ECO:0007669"/>
    <property type="project" value="UniProtKB-SubCell"/>
</dbReference>
<feature type="transmembrane region" description="Helical" evidence="7">
    <location>
        <begin position="159"/>
        <end position="178"/>
    </location>
</feature>
<dbReference type="InterPro" id="IPR000326">
    <property type="entry name" value="PAP2/HPO"/>
</dbReference>
<sequence length="248" mass="25563">MTDPLRRAASAHDDANGTVGAVRARPGSMWPILAIAAVTIAAVIGAGLAIVASPTWSADEMRMVEAVHGAHNAVFDLVALTINTVFGPAGAVLVVAISLAWALLLTRSWRPPLRIFVVLGVPWVLAEAIKPVVERPRPDPALLSPAVIPDPATFSYPSGHTAFAAALVCALIVVLAPAGSRGGPIAAGAVIVLITAWSRIYLGVHYPTDVAASMLLVPVAALAVDRVVSMWSWFAAPRDQGGAAAATD</sequence>
<organism evidence="9 10">
    <name type="scientific">Microbacterium kyungheense</name>
    <dbReference type="NCBI Taxonomy" id="1263636"/>
    <lineage>
        <taxon>Bacteria</taxon>
        <taxon>Bacillati</taxon>
        <taxon>Actinomycetota</taxon>
        <taxon>Actinomycetes</taxon>
        <taxon>Micrococcales</taxon>
        <taxon>Microbacteriaceae</taxon>
        <taxon>Microbacterium</taxon>
    </lineage>
</organism>
<feature type="domain" description="Phosphatidic acid phosphatase type 2/haloperoxidase" evidence="8">
    <location>
        <begin position="113"/>
        <end position="225"/>
    </location>
</feature>
<dbReference type="InterPro" id="IPR036938">
    <property type="entry name" value="PAP2/HPO_sf"/>
</dbReference>
<keyword evidence="6 7" id="KW-0472">Membrane</keyword>
<feature type="transmembrane region" description="Helical" evidence="7">
    <location>
        <begin position="210"/>
        <end position="228"/>
    </location>
</feature>
<evidence type="ECO:0000313" key="10">
    <source>
        <dbReference type="Proteomes" id="UP000320235"/>
    </source>
</evidence>
<keyword evidence="2" id="KW-1003">Cell membrane</keyword>
<dbReference type="GO" id="GO:0016787">
    <property type="term" value="F:hydrolase activity"/>
    <property type="evidence" value="ECO:0007669"/>
    <property type="project" value="UniProtKB-KW"/>
</dbReference>
<evidence type="ECO:0000256" key="2">
    <source>
        <dbReference type="ARBA" id="ARBA00022475"/>
    </source>
</evidence>
<dbReference type="SUPFAM" id="SSF48317">
    <property type="entry name" value="Acid phosphatase/Vanadium-dependent haloperoxidase"/>
    <property type="match status" value="1"/>
</dbReference>
<evidence type="ECO:0000256" key="6">
    <source>
        <dbReference type="ARBA" id="ARBA00023136"/>
    </source>
</evidence>
<dbReference type="Pfam" id="PF01569">
    <property type="entry name" value="PAP2"/>
    <property type="match status" value="1"/>
</dbReference>
<dbReference type="EMBL" id="VFPE01000002">
    <property type="protein sequence ID" value="TQM27383.1"/>
    <property type="molecule type" value="Genomic_DNA"/>
</dbReference>
<comment type="caution">
    <text evidence="9">The sequence shown here is derived from an EMBL/GenBank/DDBJ whole genome shotgun (WGS) entry which is preliminary data.</text>
</comment>
<feature type="transmembrane region" description="Helical" evidence="7">
    <location>
        <begin position="185"/>
        <end position="204"/>
    </location>
</feature>
<evidence type="ECO:0000259" key="8">
    <source>
        <dbReference type="SMART" id="SM00014"/>
    </source>
</evidence>
<name>A0A543F0N1_9MICO</name>
<evidence type="ECO:0000256" key="3">
    <source>
        <dbReference type="ARBA" id="ARBA00022692"/>
    </source>
</evidence>
<feature type="transmembrane region" description="Helical" evidence="7">
    <location>
        <begin position="77"/>
        <end position="103"/>
    </location>
</feature>
<dbReference type="SMART" id="SM00014">
    <property type="entry name" value="acidPPc"/>
    <property type="match status" value="1"/>
</dbReference>
<dbReference type="Proteomes" id="UP000320235">
    <property type="component" value="Unassembled WGS sequence"/>
</dbReference>
<keyword evidence="3 7" id="KW-0812">Transmembrane</keyword>
<feature type="transmembrane region" description="Helical" evidence="7">
    <location>
        <begin position="115"/>
        <end position="133"/>
    </location>
</feature>
<reference evidence="9 10" key="1">
    <citation type="submission" date="2019-06" db="EMBL/GenBank/DDBJ databases">
        <title>Sequencing the genomes of 1000 actinobacteria strains.</title>
        <authorList>
            <person name="Klenk H.-P."/>
        </authorList>
    </citation>
    <scope>NUCLEOTIDE SEQUENCE [LARGE SCALE GENOMIC DNA]</scope>
    <source>
        <strain evidence="9 10">DSM 105492</strain>
    </source>
</reference>
<evidence type="ECO:0000256" key="4">
    <source>
        <dbReference type="ARBA" id="ARBA00022801"/>
    </source>
</evidence>
<evidence type="ECO:0000256" key="7">
    <source>
        <dbReference type="SAM" id="Phobius"/>
    </source>
</evidence>
<gene>
    <name evidence="9" type="ORF">FB391_1396</name>
</gene>
<dbReference type="CDD" id="cd03392">
    <property type="entry name" value="PAP2_like_2"/>
    <property type="match status" value="1"/>
</dbReference>
<dbReference type="PANTHER" id="PTHR14969">
    <property type="entry name" value="SPHINGOSINE-1-PHOSPHATE PHOSPHOHYDROLASE"/>
    <property type="match status" value="1"/>
</dbReference>
<keyword evidence="5 7" id="KW-1133">Transmembrane helix</keyword>
<evidence type="ECO:0000256" key="5">
    <source>
        <dbReference type="ARBA" id="ARBA00022989"/>
    </source>
</evidence>
<keyword evidence="4" id="KW-0378">Hydrolase</keyword>